<dbReference type="Gene3D" id="3.30.390.50">
    <property type="entry name" value="CO dehydrogenase flavoprotein, C-terminal domain"/>
    <property type="match status" value="1"/>
</dbReference>
<dbReference type="PANTHER" id="PTHR43679">
    <property type="entry name" value="OCTANOYLTRANSFERASE LIPM-RELATED"/>
    <property type="match status" value="1"/>
</dbReference>
<proteinExistence type="predicted"/>
<feature type="domain" description="BPL/LPL catalytic" evidence="1">
    <location>
        <begin position="32"/>
        <end position="223"/>
    </location>
</feature>
<dbReference type="RefSeq" id="WP_330198408.1">
    <property type="nucleotide sequence ID" value="NZ_JAZDRP010000003.1"/>
</dbReference>
<dbReference type="Gene3D" id="3.30.930.10">
    <property type="entry name" value="Bira Bifunctional Protein, Domain 2"/>
    <property type="match status" value="1"/>
</dbReference>
<reference evidence="2 3" key="1">
    <citation type="submission" date="2024-01" db="EMBL/GenBank/DDBJ databases">
        <title>Hyphobacterium bacterium isolated from marine sediment.</title>
        <authorList>
            <person name="Zhao S."/>
        </authorList>
    </citation>
    <scope>NUCLEOTIDE SEQUENCE [LARGE SCALE GENOMIC DNA]</scope>
    <source>
        <strain evidence="3">HN65</strain>
    </source>
</reference>
<protein>
    <submittedName>
        <fullName evidence="2">Biotin/lipoate A/B protein ligase family protein</fullName>
    </submittedName>
</protein>
<evidence type="ECO:0000313" key="2">
    <source>
        <dbReference type="EMBL" id="MEE2525744.1"/>
    </source>
</evidence>
<sequence>MSTIFRVIDTGLREGRANIAFDQAMIDARQASEIPDTIRFIHFPPTALVGRHQSLSKEIRLEACAERGVGLARRITGGGAIYLDEGQLGWAIVCNKASLGTTRLDEVTRKICEAAAVGLSTLGIKAAFRPRNDIEVDGRKISGTGGFFDGGTLIFQGTVLVDLDPLTMLSALNVPQEKLAKRALDDAGSRIVTLRELLGEAPSLETVKAALIRGFEEHLGIECIAGEPTAEEERAAAVLYDEEIGKDDFVYEISGTEEDETLMTGSYTGLGGTATAHVRVEGAGNDRIREVLITGDFFITPPRIIYDLEASLRGKPVSEAGRLVREFFAAASVGMLSISPDDFAAAVEIALGQREPQTPKAGVPAA</sequence>
<gene>
    <name evidence="2" type="ORF">V0U79_05145</name>
</gene>
<dbReference type="Pfam" id="PF21948">
    <property type="entry name" value="LplA-B_cat"/>
    <property type="match status" value="1"/>
</dbReference>
<dbReference type="GO" id="GO:0016874">
    <property type="term" value="F:ligase activity"/>
    <property type="evidence" value="ECO:0007669"/>
    <property type="project" value="UniProtKB-KW"/>
</dbReference>
<dbReference type="SUPFAM" id="SSF55681">
    <property type="entry name" value="Class II aaRS and biotin synthetases"/>
    <property type="match status" value="1"/>
</dbReference>
<accession>A0ABU7LQ74</accession>
<organism evidence="2 3">
    <name type="scientific">Hyphobacterium lacteum</name>
    <dbReference type="NCBI Taxonomy" id="3116575"/>
    <lineage>
        <taxon>Bacteria</taxon>
        <taxon>Pseudomonadati</taxon>
        <taxon>Pseudomonadota</taxon>
        <taxon>Alphaproteobacteria</taxon>
        <taxon>Maricaulales</taxon>
        <taxon>Maricaulaceae</taxon>
        <taxon>Hyphobacterium</taxon>
    </lineage>
</organism>
<dbReference type="EMBL" id="JAZDRP010000003">
    <property type="protein sequence ID" value="MEE2525744.1"/>
    <property type="molecule type" value="Genomic_DNA"/>
</dbReference>
<dbReference type="PANTHER" id="PTHR43679:SF2">
    <property type="entry name" value="OCTANOYL-[GCVH]:PROTEIN N-OCTANOYLTRANSFERASE"/>
    <property type="match status" value="1"/>
</dbReference>
<dbReference type="InterPro" id="IPR045864">
    <property type="entry name" value="aa-tRNA-synth_II/BPL/LPL"/>
</dbReference>
<dbReference type="CDD" id="cd16443">
    <property type="entry name" value="LplA"/>
    <property type="match status" value="1"/>
</dbReference>
<dbReference type="Proteomes" id="UP001354971">
    <property type="component" value="Unassembled WGS sequence"/>
</dbReference>
<comment type="caution">
    <text evidence="2">The sequence shown here is derived from an EMBL/GenBank/DDBJ whole genome shotgun (WGS) entry which is preliminary data.</text>
</comment>
<keyword evidence="3" id="KW-1185">Reference proteome</keyword>
<dbReference type="PROSITE" id="PS51733">
    <property type="entry name" value="BPL_LPL_CATALYTIC"/>
    <property type="match status" value="1"/>
</dbReference>
<dbReference type="InterPro" id="IPR004143">
    <property type="entry name" value="BPL_LPL_catalytic"/>
</dbReference>
<evidence type="ECO:0000313" key="3">
    <source>
        <dbReference type="Proteomes" id="UP001354971"/>
    </source>
</evidence>
<dbReference type="InterPro" id="IPR050664">
    <property type="entry name" value="Octanoyltrans_LipM/LipL"/>
</dbReference>
<name>A0ABU7LQ74_9PROT</name>
<keyword evidence="2" id="KW-0436">Ligase</keyword>
<evidence type="ECO:0000259" key="1">
    <source>
        <dbReference type="PROSITE" id="PS51733"/>
    </source>
</evidence>